<sequence>MTAFANFFGGQIQLLRPAFLAKSQTAAYDPTKHNAQDTNDLLQASQSHADALAALAMGTTYAALSDFGSKPADGDHTAKFKQAVTWCIANGKTLVCPFPIRLSSTTDMLPPSGKSEFTLNILGTGAIGVAPVTWIGPSGTPDNCQRIFNVAGMRSSTVSNMGFEVPKGTHDVLGWDLDTLAGKPAAGSTPAEPNISTTGTNTFNFCGFNIHNGVNNKGFRLGHLSQAGADLSNIGWESCYFYGNGEFAADGSSPAAAAAIEGQFAIQIEGPNCLTNYAKNCTFGYLKNGITTKPGSFNSTSAYAPSVLTGNGDFTLYGGVFSHCYRDVHYNNGQPFRFLGTRHENGRQLLWMPDGGDAPLITFRDCMVDDYTGETSGPELGAVIRIGRPASLMLDQVHIGPGSGKPSNLIMLNNFNGRAKMGSLTVIGGGYPAGNTFYTVEGDAAGAPRFGITVINATQLDGNNEPTTPFANRMTQ</sequence>
<keyword evidence="2" id="KW-1185">Reference proteome</keyword>
<reference evidence="1 2" key="1">
    <citation type="journal article" date="2019" name="Environ. Microbiol.">
        <title>Species interactions and distinct microbial communities in high Arctic permafrost affected cryosols are associated with the CH4 and CO2 gas fluxes.</title>
        <authorList>
            <person name="Altshuler I."/>
            <person name="Hamel J."/>
            <person name="Turney S."/>
            <person name="Magnuson E."/>
            <person name="Levesque R."/>
            <person name="Greer C."/>
            <person name="Whyte L.G."/>
        </authorList>
    </citation>
    <scope>NUCLEOTIDE SEQUENCE [LARGE SCALE GENOMIC DNA]</scope>
    <source>
        <strain evidence="1 2">S9.2P</strain>
    </source>
</reference>
<organism evidence="1 2">
    <name type="scientific">Hymenobacter nivis</name>
    <dbReference type="NCBI Taxonomy" id="1850093"/>
    <lineage>
        <taxon>Bacteria</taxon>
        <taxon>Pseudomonadati</taxon>
        <taxon>Bacteroidota</taxon>
        <taxon>Cytophagia</taxon>
        <taxon>Cytophagales</taxon>
        <taxon>Hymenobacteraceae</taxon>
        <taxon>Hymenobacter</taxon>
    </lineage>
</organism>
<protein>
    <submittedName>
        <fullName evidence="1">Uncharacterized protein</fullName>
    </submittedName>
</protein>
<proteinExistence type="predicted"/>
<dbReference type="RefSeq" id="WP_140466761.1">
    <property type="nucleotide sequence ID" value="NZ_RCYZ01000004.1"/>
</dbReference>
<accession>A0A502GYE2</accession>
<dbReference type="Proteomes" id="UP000317646">
    <property type="component" value="Unassembled WGS sequence"/>
</dbReference>
<comment type="caution">
    <text evidence="1">The sequence shown here is derived from an EMBL/GenBank/DDBJ whole genome shotgun (WGS) entry which is preliminary data.</text>
</comment>
<dbReference type="AlphaFoldDB" id="A0A502GYE2"/>
<gene>
    <name evidence="1" type="ORF">EAH73_11850</name>
</gene>
<evidence type="ECO:0000313" key="2">
    <source>
        <dbReference type="Proteomes" id="UP000317646"/>
    </source>
</evidence>
<evidence type="ECO:0000313" key="1">
    <source>
        <dbReference type="EMBL" id="TPG66056.1"/>
    </source>
</evidence>
<dbReference type="EMBL" id="RCYZ01000004">
    <property type="protein sequence ID" value="TPG66056.1"/>
    <property type="molecule type" value="Genomic_DNA"/>
</dbReference>
<name>A0A502GYE2_9BACT</name>